<dbReference type="GO" id="GO:0016740">
    <property type="term" value="F:transferase activity"/>
    <property type="evidence" value="ECO:0007669"/>
    <property type="project" value="UniProtKB-KW"/>
</dbReference>
<evidence type="ECO:0000313" key="2">
    <source>
        <dbReference type="EMBL" id="SFA43236.1"/>
    </source>
</evidence>
<keyword evidence="3" id="KW-1185">Reference proteome</keyword>
<accession>A0A1I0SWT4</accession>
<feature type="domain" description="DUF2249" evidence="1">
    <location>
        <begin position="15"/>
        <end position="80"/>
    </location>
</feature>
<proteinExistence type="predicted"/>
<dbReference type="Proteomes" id="UP000198650">
    <property type="component" value="Unassembled WGS sequence"/>
</dbReference>
<keyword evidence="2" id="KW-0808">Transferase</keyword>
<name>A0A1I0SWT4_9BACL</name>
<gene>
    <name evidence="2" type="ORF">SAMN05192569_1005112</name>
</gene>
<dbReference type="Pfam" id="PF10006">
    <property type="entry name" value="DUF2249"/>
    <property type="match status" value="1"/>
</dbReference>
<evidence type="ECO:0000259" key="1">
    <source>
        <dbReference type="Pfam" id="PF10006"/>
    </source>
</evidence>
<dbReference type="AlphaFoldDB" id="A0A1I0SWT4"/>
<dbReference type="CDD" id="cd00291">
    <property type="entry name" value="SirA_YedF_YeeD"/>
    <property type="match status" value="1"/>
</dbReference>
<dbReference type="EMBL" id="FOJS01000005">
    <property type="protein sequence ID" value="SFA43236.1"/>
    <property type="molecule type" value="Genomic_DNA"/>
</dbReference>
<sequence>MRNHLNLIGVITVILDNRGLEPPQPMMRTLTALAKLQSGETLTIINDRRPMFLYEQLDELGYKHETIEREDGSFQITITKG</sequence>
<protein>
    <submittedName>
        <fullName evidence="2">TusA-related sulfurtransferase</fullName>
    </submittedName>
</protein>
<dbReference type="STRING" id="186116.SAMN05192569_1005112"/>
<reference evidence="3" key="1">
    <citation type="submission" date="2016-10" db="EMBL/GenBank/DDBJ databases">
        <authorList>
            <person name="Varghese N."/>
            <person name="Submissions S."/>
        </authorList>
    </citation>
    <scope>NUCLEOTIDE SEQUENCE [LARGE SCALE GENOMIC DNA]</scope>
    <source>
        <strain evidence="3">M1</strain>
    </source>
</reference>
<dbReference type="InterPro" id="IPR018720">
    <property type="entry name" value="DUF2249"/>
</dbReference>
<organism evidence="2 3">
    <name type="scientific">Parageobacillus thermantarcticus</name>
    <dbReference type="NCBI Taxonomy" id="186116"/>
    <lineage>
        <taxon>Bacteria</taxon>
        <taxon>Bacillati</taxon>
        <taxon>Bacillota</taxon>
        <taxon>Bacilli</taxon>
        <taxon>Bacillales</taxon>
        <taxon>Anoxybacillaceae</taxon>
        <taxon>Parageobacillus</taxon>
    </lineage>
</organism>
<dbReference type="SUPFAM" id="SSF64307">
    <property type="entry name" value="SirA-like"/>
    <property type="match status" value="1"/>
</dbReference>
<dbReference type="InterPro" id="IPR036868">
    <property type="entry name" value="TusA-like_sf"/>
</dbReference>
<evidence type="ECO:0000313" key="3">
    <source>
        <dbReference type="Proteomes" id="UP000198650"/>
    </source>
</evidence>
<dbReference type="Gene3D" id="3.30.110.40">
    <property type="entry name" value="TusA-like domain"/>
    <property type="match status" value="1"/>
</dbReference>